<dbReference type="OrthoDB" id="9806521at2"/>
<reference evidence="2 3" key="1">
    <citation type="submission" date="2016-01" db="EMBL/GenBank/DDBJ databases">
        <title>High potential of lignocellulose degradation of a new Verrucomicrobia species.</title>
        <authorList>
            <person name="Wang Y."/>
            <person name="Shi Y."/>
            <person name="Qiu Z."/>
            <person name="Liu S."/>
            <person name="Yang H."/>
        </authorList>
    </citation>
    <scope>NUCLEOTIDE SEQUENCE [LARGE SCALE GENOMIC DNA]</scope>
    <source>
        <strain evidence="2 3">TSB47</strain>
    </source>
</reference>
<dbReference type="STRING" id="1184151.AW736_14320"/>
<dbReference type="PANTHER" id="PTHR43685">
    <property type="entry name" value="GLYCOSYLTRANSFERASE"/>
    <property type="match status" value="1"/>
</dbReference>
<dbReference type="RefSeq" id="WP_068770862.1">
    <property type="nucleotide sequence ID" value="NZ_CP109796.1"/>
</dbReference>
<comment type="caution">
    <text evidence="2">The sequence shown here is derived from an EMBL/GenBank/DDBJ whole genome shotgun (WGS) entry which is preliminary data.</text>
</comment>
<keyword evidence="3" id="KW-1185">Reference proteome</keyword>
<dbReference type="Proteomes" id="UP000078486">
    <property type="component" value="Unassembled WGS sequence"/>
</dbReference>
<proteinExistence type="predicted"/>
<dbReference type="InterPro" id="IPR001173">
    <property type="entry name" value="Glyco_trans_2-like"/>
</dbReference>
<dbReference type="InterPro" id="IPR050834">
    <property type="entry name" value="Glycosyltransf_2"/>
</dbReference>
<dbReference type="SUPFAM" id="SSF53448">
    <property type="entry name" value="Nucleotide-diphospho-sugar transferases"/>
    <property type="match status" value="1"/>
</dbReference>
<evidence type="ECO:0000313" key="2">
    <source>
        <dbReference type="EMBL" id="OAM89135.1"/>
    </source>
</evidence>
<dbReference type="AlphaFoldDB" id="A0A178IIU7"/>
<dbReference type="Pfam" id="PF00535">
    <property type="entry name" value="Glycos_transf_2"/>
    <property type="match status" value="1"/>
</dbReference>
<evidence type="ECO:0000313" key="3">
    <source>
        <dbReference type="Proteomes" id="UP000078486"/>
    </source>
</evidence>
<evidence type="ECO:0000259" key="1">
    <source>
        <dbReference type="Pfam" id="PF00535"/>
    </source>
</evidence>
<accession>A0A178IIU7</accession>
<dbReference type="InterPro" id="IPR029044">
    <property type="entry name" value="Nucleotide-diphossugar_trans"/>
</dbReference>
<feature type="domain" description="Glycosyltransferase 2-like" evidence="1">
    <location>
        <begin position="5"/>
        <end position="175"/>
    </location>
</feature>
<dbReference type="Gene3D" id="3.90.550.10">
    <property type="entry name" value="Spore Coat Polysaccharide Biosynthesis Protein SpsA, Chain A"/>
    <property type="match status" value="1"/>
</dbReference>
<gene>
    <name evidence="2" type="ORF">AW736_14320</name>
</gene>
<sequence>MPTRSILINNHNYAPFLRACIDSALAQVRPGDEIVVYDDGSTDDSRAILASYGGRIRAVLAPKFAGSNRAALINAINQGHRHSRPDTDLVFLLDSDDAFLPGKLDAYGRAFAADPGVMLVQAPLARIDADGRSLGVIRHEWTHGVAIERQIRRLHDLDFFYPTSALAMRRELLAKIMPLDLAAYPHMSPDIAFCINAVLRGRAVTLDDPWTLYRQHGVNMSQRFSKPFHRYRFDREINRYYNRLARRLNRPRLHLWRNPRFLRRTTRHVLELVRSRFFHAHA</sequence>
<dbReference type="EMBL" id="LRRQ01000103">
    <property type="protein sequence ID" value="OAM89135.1"/>
    <property type="molecule type" value="Genomic_DNA"/>
</dbReference>
<organism evidence="2 3">
    <name type="scientific">Termitidicoccus mucosus</name>
    <dbReference type="NCBI Taxonomy" id="1184151"/>
    <lineage>
        <taxon>Bacteria</taxon>
        <taxon>Pseudomonadati</taxon>
        <taxon>Verrucomicrobiota</taxon>
        <taxon>Opitutia</taxon>
        <taxon>Opitutales</taxon>
        <taxon>Opitutaceae</taxon>
        <taxon>Termitidicoccus</taxon>
    </lineage>
</organism>
<protein>
    <recommendedName>
        <fullName evidence="1">Glycosyltransferase 2-like domain-containing protein</fullName>
    </recommendedName>
</protein>
<name>A0A178IIU7_9BACT</name>
<dbReference type="PANTHER" id="PTHR43685:SF11">
    <property type="entry name" value="GLYCOSYLTRANSFERASE TAGX-RELATED"/>
    <property type="match status" value="1"/>
</dbReference>